<evidence type="ECO:0000256" key="2">
    <source>
        <dbReference type="ARBA" id="ARBA00022692"/>
    </source>
</evidence>
<keyword evidence="7" id="KW-1185">Reference proteome</keyword>
<dbReference type="EMBL" id="BAVS01000007">
    <property type="protein sequence ID" value="GAE92817.1"/>
    <property type="molecule type" value="Genomic_DNA"/>
</dbReference>
<dbReference type="Proteomes" id="UP000019102">
    <property type="component" value="Unassembled WGS sequence"/>
</dbReference>
<evidence type="ECO:0000313" key="6">
    <source>
        <dbReference type="EMBL" id="GAE92817.1"/>
    </source>
</evidence>
<proteinExistence type="predicted"/>
<dbReference type="SUPFAM" id="SSF161098">
    <property type="entry name" value="MetI-like"/>
    <property type="match status" value="1"/>
</dbReference>
<keyword evidence="3 5" id="KW-1133">Transmembrane helix</keyword>
<gene>
    <name evidence="6" type="ORF">JCM21714_1837</name>
</gene>
<dbReference type="eggNOG" id="COG0395">
    <property type="taxonomic scope" value="Bacteria"/>
</dbReference>
<name>W4VHX4_9BACI</name>
<comment type="caution">
    <text evidence="6">The sequence shown here is derived from an EMBL/GenBank/DDBJ whole genome shotgun (WGS) entry which is preliminary data.</text>
</comment>
<comment type="subcellular location">
    <subcellularLocation>
        <location evidence="1">Membrane</location>
        <topology evidence="1">Multi-pass membrane protein</topology>
    </subcellularLocation>
</comment>
<evidence type="ECO:0000313" key="7">
    <source>
        <dbReference type="Proteomes" id="UP000019102"/>
    </source>
</evidence>
<evidence type="ECO:0000256" key="1">
    <source>
        <dbReference type="ARBA" id="ARBA00004141"/>
    </source>
</evidence>
<protein>
    <submittedName>
        <fullName evidence="6">Rhamnose oligosaccharide ABC transport system</fullName>
    </submittedName>
</protein>
<dbReference type="GO" id="GO:0016020">
    <property type="term" value="C:membrane"/>
    <property type="evidence" value="ECO:0007669"/>
    <property type="project" value="UniProtKB-SubCell"/>
</dbReference>
<evidence type="ECO:0000256" key="3">
    <source>
        <dbReference type="ARBA" id="ARBA00022989"/>
    </source>
</evidence>
<dbReference type="AlphaFoldDB" id="W4VHX4"/>
<dbReference type="STRING" id="1298598.JCM21714_1837"/>
<evidence type="ECO:0000256" key="4">
    <source>
        <dbReference type="ARBA" id="ARBA00023136"/>
    </source>
</evidence>
<dbReference type="InterPro" id="IPR035906">
    <property type="entry name" value="MetI-like_sf"/>
</dbReference>
<reference evidence="6 7" key="1">
    <citation type="journal article" date="2014" name="Genome Announc.">
        <title>Draft Genome Sequence of the Boron-Tolerant and Moderately Halotolerant Bacterium Gracilibacillus boraciitolerans JCM 21714T.</title>
        <authorList>
            <person name="Ahmed I."/>
            <person name="Oshima K."/>
            <person name="Suda W."/>
            <person name="Kitamura K."/>
            <person name="Iida T."/>
            <person name="Ohmori Y."/>
            <person name="Fujiwara T."/>
            <person name="Hattori M."/>
            <person name="Ohkuma M."/>
        </authorList>
    </citation>
    <scope>NUCLEOTIDE SEQUENCE [LARGE SCALE GENOMIC DNA]</scope>
    <source>
        <strain evidence="6 7">JCM 21714</strain>
    </source>
</reference>
<keyword evidence="4 5" id="KW-0472">Membrane</keyword>
<feature type="transmembrane region" description="Helical" evidence="5">
    <location>
        <begin position="12"/>
        <end position="32"/>
    </location>
</feature>
<accession>W4VHX4</accession>
<evidence type="ECO:0000256" key="5">
    <source>
        <dbReference type="SAM" id="Phobius"/>
    </source>
</evidence>
<keyword evidence="2 5" id="KW-0812">Transmembrane</keyword>
<sequence>MFLSNETVSNWGAMFAMSVVSLVPVFVIFFIFQRFVVEGISTSGLKG</sequence>
<organism evidence="6 7">
    <name type="scientific">Gracilibacillus boraciitolerans JCM 21714</name>
    <dbReference type="NCBI Taxonomy" id="1298598"/>
    <lineage>
        <taxon>Bacteria</taxon>
        <taxon>Bacillati</taxon>
        <taxon>Bacillota</taxon>
        <taxon>Bacilli</taxon>
        <taxon>Bacillales</taxon>
        <taxon>Bacillaceae</taxon>
        <taxon>Gracilibacillus</taxon>
    </lineage>
</organism>